<keyword evidence="2" id="KW-0472">Membrane</keyword>
<reference evidence="4 5" key="1">
    <citation type="submission" date="2021-03" db="EMBL/GenBank/DDBJ databases">
        <title>Actinomadura violae sp. nov., isolated from lichen in Thailand.</title>
        <authorList>
            <person name="Kanchanasin P."/>
            <person name="Saeng-In P."/>
            <person name="Phongsopitanun W."/>
            <person name="Yuki M."/>
            <person name="Kudo T."/>
            <person name="Ohkuma M."/>
            <person name="Tanasupawat S."/>
        </authorList>
    </citation>
    <scope>NUCLEOTIDE SEQUENCE [LARGE SCALE GENOMIC DNA]</scope>
    <source>
        <strain evidence="4 5">LCR2-06</strain>
    </source>
</reference>
<protein>
    <submittedName>
        <fullName evidence="4">Molybdopterin-dependent oxidoreductase</fullName>
    </submittedName>
</protein>
<feature type="region of interest" description="Disordered" evidence="1">
    <location>
        <begin position="1"/>
        <end position="26"/>
    </location>
</feature>
<dbReference type="EMBL" id="JAGEPF010000028">
    <property type="protein sequence ID" value="MBO2463531.1"/>
    <property type="molecule type" value="Genomic_DNA"/>
</dbReference>
<evidence type="ECO:0000256" key="2">
    <source>
        <dbReference type="SAM" id="Phobius"/>
    </source>
</evidence>
<name>A0ABS3S3E1_9ACTN</name>
<dbReference type="PANTHER" id="PTHR19372">
    <property type="entry name" value="SULFITE REDUCTASE"/>
    <property type="match status" value="1"/>
</dbReference>
<feature type="region of interest" description="Disordered" evidence="1">
    <location>
        <begin position="541"/>
        <end position="562"/>
    </location>
</feature>
<comment type="caution">
    <text evidence="4">The sequence shown here is derived from an EMBL/GenBank/DDBJ whole genome shotgun (WGS) entry which is preliminary data.</text>
</comment>
<feature type="transmembrane region" description="Helical" evidence="2">
    <location>
        <begin position="122"/>
        <end position="143"/>
    </location>
</feature>
<dbReference type="Pfam" id="PF00174">
    <property type="entry name" value="Oxidored_molyb"/>
    <property type="match status" value="1"/>
</dbReference>
<gene>
    <name evidence="4" type="ORF">J4709_38775</name>
</gene>
<evidence type="ECO:0000313" key="5">
    <source>
        <dbReference type="Proteomes" id="UP000680206"/>
    </source>
</evidence>
<feature type="region of interest" description="Disordered" evidence="1">
    <location>
        <begin position="258"/>
        <end position="281"/>
    </location>
</feature>
<feature type="transmembrane region" description="Helical" evidence="2">
    <location>
        <begin position="33"/>
        <end position="58"/>
    </location>
</feature>
<feature type="transmembrane region" description="Helical" evidence="2">
    <location>
        <begin position="95"/>
        <end position="115"/>
    </location>
</feature>
<feature type="domain" description="Oxidoreductase molybdopterin-binding" evidence="3">
    <location>
        <begin position="298"/>
        <end position="446"/>
    </location>
</feature>
<organism evidence="4 5">
    <name type="scientific">Actinomadura violacea</name>
    <dbReference type="NCBI Taxonomy" id="2819934"/>
    <lineage>
        <taxon>Bacteria</taxon>
        <taxon>Bacillati</taxon>
        <taxon>Actinomycetota</taxon>
        <taxon>Actinomycetes</taxon>
        <taxon>Streptosporangiales</taxon>
        <taxon>Thermomonosporaceae</taxon>
        <taxon>Actinomadura</taxon>
    </lineage>
</organism>
<dbReference type="Proteomes" id="UP000680206">
    <property type="component" value="Unassembled WGS sequence"/>
</dbReference>
<feature type="region of interest" description="Disordered" evidence="1">
    <location>
        <begin position="184"/>
        <end position="216"/>
    </location>
</feature>
<dbReference type="Gene3D" id="3.90.420.10">
    <property type="entry name" value="Oxidoreductase, molybdopterin-binding domain"/>
    <property type="match status" value="1"/>
</dbReference>
<sequence>MGPERGGDSTHPPPVRPRTPDVTGERATGPLRWVTAALCGLLAAAAAMGIAELAAGVLGRTSSSPLPAVGAGFIDLTPVWLRDFAIRHFGGNDKAVLLIGLGAGITIAALVIGLVSRIRLAWGLAGLAAFGAIGVIAALTRPVAEPVDAVPSGVGALAGMAALTLLARSARPFLIAPPAMGEAAQSTATPGDGGAIEVSDAKGGPQRRPKDTEPGSCIDRRRALLTGAGVVGVAAASGAAGRVLLHRGDVSSARADVRLPRPASPARPVPAGAQVRAPGMTPFRTSDRDFYRVDTALTLPQVDPRDWTLRIHGMVARPVELSFEDLLRQALIERDITLSCVSNQVGGDLAGNARWLGAPLAPLLRRAGVRGGADQILSRSSDGMTLSTPIETILDGRDAMVAVGMDGEPLPIVHGFPARLVVPGLYGYVSATKWVVDLKVTRFATDRAYWTRRGYAERAPVKTFSRIDVPKPLATVRVGRVAVAGTAWAQHRGIDAVEWQVDNGPWRQALLAPVPGLDTWRQWVAEWDAAPGSHTLRCRATDGTGHTQPEHRTPPFPDGATGWHSVVVTVT</sequence>
<proteinExistence type="predicted"/>
<keyword evidence="2" id="KW-0812">Transmembrane</keyword>
<dbReference type="InterPro" id="IPR014756">
    <property type="entry name" value="Ig_E-set"/>
</dbReference>
<dbReference type="SUPFAM" id="SSF81296">
    <property type="entry name" value="E set domains"/>
    <property type="match status" value="1"/>
</dbReference>
<dbReference type="InterPro" id="IPR036374">
    <property type="entry name" value="OxRdtase_Mopterin-bd_sf"/>
</dbReference>
<evidence type="ECO:0000256" key="1">
    <source>
        <dbReference type="SAM" id="MobiDB-lite"/>
    </source>
</evidence>
<dbReference type="SUPFAM" id="SSF56524">
    <property type="entry name" value="Oxidoreductase molybdopterin-binding domain"/>
    <property type="match status" value="1"/>
</dbReference>
<feature type="transmembrane region" description="Helical" evidence="2">
    <location>
        <begin position="149"/>
        <end position="167"/>
    </location>
</feature>
<keyword evidence="2" id="KW-1133">Transmembrane helix</keyword>
<evidence type="ECO:0000259" key="3">
    <source>
        <dbReference type="Pfam" id="PF00174"/>
    </source>
</evidence>
<evidence type="ECO:0000313" key="4">
    <source>
        <dbReference type="EMBL" id="MBO2463531.1"/>
    </source>
</evidence>
<dbReference type="InterPro" id="IPR000572">
    <property type="entry name" value="OxRdtase_Mopterin-bd_dom"/>
</dbReference>
<accession>A0ABS3S3E1</accession>
<dbReference type="PANTHER" id="PTHR19372:SF7">
    <property type="entry name" value="SULFITE OXIDASE, MITOCHONDRIAL"/>
    <property type="match status" value="1"/>
</dbReference>
<feature type="transmembrane region" description="Helical" evidence="2">
    <location>
        <begin position="223"/>
        <end position="245"/>
    </location>
</feature>
<keyword evidence="5" id="KW-1185">Reference proteome</keyword>
<dbReference type="Gene3D" id="2.60.40.650">
    <property type="match status" value="1"/>
</dbReference>